<dbReference type="EMBL" id="KY817360">
    <property type="protein sequence ID" value="ARK07716.1"/>
    <property type="molecule type" value="Genomic_DNA"/>
</dbReference>
<dbReference type="Proteomes" id="UP000225832">
    <property type="component" value="Segment"/>
</dbReference>
<keyword evidence="2" id="KW-1185">Reference proteome</keyword>
<gene>
    <name evidence="1" type="ORF">Toil_gp33</name>
</gene>
<sequence length="92" mass="10693">MGSTTFNKDKWQSRYHGTTRISRYADGSQYEDTMTHREALQDIAIMVAAGGVYDTVERTLHEEHDDCTEYAYQIVVRDDEGHSVAHVWFDFE</sequence>
<reference evidence="1 2" key="1">
    <citation type="submission" date="2017-03" db="EMBL/GenBank/DDBJ databases">
        <title>Complete genome of Rhodococcus opacus Tectivirus Toil.</title>
        <authorList>
            <person name="Gill J.J."/>
            <person name="Wang B."/>
            <person name="Young R."/>
            <person name="Chu K.-H."/>
        </authorList>
    </citation>
    <scope>NUCLEOTIDE SEQUENCE [LARGE SCALE GENOMIC DNA]</scope>
</reference>
<organism evidence="1 2">
    <name type="scientific">Rhodococcus phage Toil</name>
    <dbReference type="NCBI Taxonomy" id="1975614"/>
    <lineage>
        <taxon>Viruses</taxon>
        <taxon>Varidnaviria</taxon>
        <taxon>Bamfordvirae</taxon>
        <taxon>Preplasmiviricota</taxon>
        <taxon>Prepoliviricotina</taxon>
        <taxon>Tectiliviricetes</taxon>
        <taxon>Kalamavirales</taxon>
        <taxon>Tectiviridae</taxon>
        <taxon>Epsilontectivirus</taxon>
        <taxon>Epsilontectivirus toil</taxon>
    </lineage>
</organism>
<proteinExistence type="predicted"/>
<evidence type="ECO:0000313" key="1">
    <source>
        <dbReference type="EMBL" id="ARK07716.1"/>
    </source>
</evidence>
<name>A0A1W6DXY2_9VIRU</name>
<evidence type="ECO:0000313" key="2">
    <source>
        <dbReference type="Proteomes" id="UP000225832"/>
    </source>
</evidence>
<accession>A0A1W6DXY2</accession>
<protein>
    <submittedName>
        <fullName evidence="1">Uncharacterized protein</fullName>
    </submittedName>
</protein>